<dbReference type="EC" id="2.7.7.49" evidence="1"/>
<dbReference type="FunFam" id="3.30.420.10:FF:000032">
    <property type="entry name" value="Retrovirus-related Pol polyprotein from transposon 297-like Protein"/>
    <property type="match status" value="1"/>
</dbReference>
<accession>A0A0V0T5T7</accession>
<dbReference type="GO" id="GO:0015074">
    <property type="term" value="P:DNA integration"/>
    <property type="evidence" value="ECO:0007669"/>
    <property type="project" value="InterPro"/>
</dbReference>
<dbReference type="OrthoDB" id="10047254at2759"/>
<organism evidence="3 4">
    <name type="scientific">Trichinella murrelli</name>
    <dbReference type="NCBI Taxonomy" id="144512"/>
    <lineage>
        <taxon>Eukaryota</taxon>
        <taxon>Metazoa</taxon>
        <taxon>Ecdysozoa</taxon>
        <taxon>Nematoda</taxon>
        <taxon>Enoplea</taxon>
        <taxon>Dorylaimia</taxon>
        <taxon>Trichinellida</taxon>
        <taxon>Trichinellidae</taxon>
        <taxon>Trichinella</taxon>
    </lineage>
</organism>
<dbReference type="Gene3D" id="3.30.420.10">
    <property type="entry name" value="Ribonuclease H-like superfamily/Ribonuclease H"/>
    <property type="match status" value="1"/>
</dbReference>
<dbReference type="GO" id="GO:0003964">
    <property type="term" value="F:RNA-directed DNA polymerase activity"/>
    <property type="evidence" value="ECO:0007669"/>
    <property type="project" value="UniProtKB-EC"/>
</dbReference>
<evidence type="ECO:0000313" key="4">
    <source>
        <dbReference type="Proteomes" id="UP000055048"/>
    </source>
</evidence>
<dbReference type="GO" id="GO:0003676">
    <property type="term" value="F:nucleic acid binding"/>
    <property type="evidence" value="ECO:0007669"/>
    <property type="project" value="InterPro"/>
</dbReference>
<evidence type="ECO:0000313" key="3">
    <source>
        <dbReference type="EMBL" id="KRX33911.1"/>
    </source>
</evidence>
<dbReference type="EMBL" id="JYDJ01000678">
    <property type="protein sequence ID" value="KRX33911.1"/>
    <property type="molecule type" value="Genomic_DNA"/>
</dbReference>
<dbReference type="Gene3D" id="1.10.340.70">
    <property type="match status" value="1"/>
</dbReference>
<dbReference type="Pfam" id="PF00665">
    <property type="entry name" value="rve"/>
    <property type="match status" value="1"/>
</dbReference>
<dbReference type="PANTHER" id="PTHR37984:SF15">
    <property type="entry name" value="INTEGRASE CATALYTIC DOMAIN-CONTAINING PROTEIN"/>
    <property type="match status" value="1"/>
</dbReference>
<dbReference type="STRING" id="144512.A0A0V0T5T7"/>
<dbReference type="InterPro" id="IPR050951">
    <property type="entry name" value="Retrovirus_Pol_polyprotein"/>
</dbReference>
<comment type="caution">
    <text evidence="3">The sequence shown here is derived from an EMBL/GenBank/DDBJ whole genome shotgun (WGS) entry which is preliminary data.</text>
</comment>
<dbReference type="InterPro" id="IPR041588">
    <property type="entry name" value="Integrase_H2C2"/>
</dbReference>
<proteinExistence type="predicted"/>
<evidence type="ECO:0000256" key="1">
    <source>
        <dbReference type="ARBA" id="ARBA00012493"/>
    </source>
</evidence>
<gene>
    <name evidence="3" type="primary">pro-pol</name>
    <name evidence="3" type="ORF">T05_12761</name>
</gene>
<reference evidence="3 4" key="1">
    <citation type="submission" date="2015-01" db="EMBL/GenBank/DDBJ databases">
        <title>Evolution of Trichinella species and genotypes.</title>
        <authorList>
            <person name="Korhonen P.K."/>
            <person name="Edoardo P."/>
            <person name="Giuseppe L.R."/>
            <person name="Gasser R.B."/>
        </authorList>
    </citation>
    <scope>NUCLEOTIDE SEQUENCE [LARGE SCALE GENOMIC DNA]</scope>
    <source>
        <strain evidence="3">ISS417</strain>
    </source>
</reference>
<dbReference type="InterPro" id="IPR012337">
    <property type="entry name" value="RNaseH-like_sf"/>
</dbReference>
<keyword evidence="4" id="KW-1185">Reference proteome</keyword>
<sequence length="306" mass="35771">MHVLWQQRRNWLEEDGLIWRYRRGLMAEERAKQVLVPRTLRNEVMQSMHDSRYAGHLGERQTLARCARRKGPTKNNRAPMQIMTAGYPLQRVGVGILGPLERTSSGNQYVLVLTDCFTKWTAAFLLTNMEAGTVAKVLVQKYIAYFGTPDYLHSDQGRSFEASVVMEMRRLFCIRKTRYSPYHPQGNRQAERFNCTLLDMLSIMVDGNPHHSVYESTGVTPAIAMFGRELRLPLDVQIENPPEQEAHGLPEYIWKNRERIDRVHELVRDHLKTQQRLQKCLHDRHANETHIRQNDRVWLAVPRRFG</sequence>
<dbReference type="Pfam" id="PF17921">
    <property type="entry name" value="Integrase_H2C2"/>
    <property type="match status" value="1"/>
</dbReference>
<feature type="domain" description="Integrase catalytic" evidence="2">
    <location>
        <begin position="84"/>
        <end position="249"/>
    </location>
</feature>
<dbReference type="AlphaFoldDB" id="A0A0V0T5T7"/>
<dbReference type="PROSITE" id="PS50994">
    <property type="entry name" value="INTEGRASE"/>
    <property type="match status" value="1"/>
</dbReference>
<dbReference type="PANTHER" id="PTHR37984">
    <property type="entry name" value="PROTEIN CBG26694"/>
    <property type="match status" value="1"/>
</dbReference>
<dbReference type="InterPro" id="IPR001584">
    <property type="entry name" value="Integrase_cat-core"/>
</dbReference>
<dbReference type="Proteomes" id="UP000055048">
    <property type="component" value="Unassembled WGS sequence"/>
</dbReference>
<dbReference type="SUPFAM" id="SSF53098">
    <property type="entry name" value="Ribonuclease H-like"/>
    <property type="match status" value="1"/>
</dbReference>
<protein>
    <recommendedName>
        <fullName evidence="1">RNA-directed DNA polymerase</fullName>
        <ecNumber evidence="1">2.7.7.49</ecNumber>
    </recommendedName>
</protein>
<evidence type="ECO:0000259" key="2">
    <source>
        <dbReference type="PROSITE" id="PS50994"/>
    </source>
</evidence>
<name>A0A0V0T5T7_9BILA</name>
<dbReference type="InterPro" id="IPR036397">
    <property type="entry name" value="RNaseH_sf"/>
</dbReference>